<evidence type="ECO:0000259" key="3">
    <source>
        <dbReference type="PROSITE" id="PS50011"/>
    </source>
</evidence>
<dbReference type="InterPro" id="IPR001245">
    <property type="entry name" value="Ser-Thr/Tyr_kinase_cat_dom"/>
</dbReference>
<dbReference type="Proteomes" id="UP001141552">
    <property type="component" value="Unassembled WGS sequence"/>
</dbReference>
<dbReference type="SUPFAM" id="SSF56112">
    <property type="entry name" value="Protein kinase-like (PK-like)"/>
    <property type="match status" value="1"/>
</dbReference>
<organism evidence="4 5">
    <name type="scientific">Turnera subulata</name>
    <dbReference type="NCBI Taxonomy" id="218843"/>
    <lineage>
        <taxon>Eukaryota</taxon>
        <taxon>Viridiplantae</taxon>
        <taxon>Streptophyta</taxon>
        <taxon>Embryophyta</taxon>
        <taxon>Tracheophyta</taxon>
        <taxon>Spermatophyta</taxon>
        <taxon>Magnoliopsida</taxon>
        <taxon>eudicotyledons</taxon>
        <taxon>Gunneridae</taxon>
        <taxon>Pentapetalae</taxon>
        <taxon>rosids</taxon>
        <taxon>fabids</taxon>
        <taxon>Malpighiales</taxon>
        <taxon>Passifloraceae</taxon>
        <taxon>Turnera</taxon>
    </lineage>
</organism>
<dbReference type="AlphaFoldDB" id="A0A9Q0G8U8"/>
<dbReference type="GO" id="GO:0007166">
    <property type="term" value="P:cell surface receptor signaling pathway"/>
    <property type="evidence" value="ECO:0007669"/>
    <property type="project" value="InterPro"/>
</dbReference>
<sequence length="338" mass="38622">MGSCYNVVKKEDEIKPQFMENGRMLLEELISTCDGKCNPMRTFSTQELQDATNNYDYQRIIFEDYNYTLYQGFFEGRRISVKTYGKIPGRLNFIPGSPFTNIAIGSQMSVHKNVLKLIGCCLETEHPILVHEFAGDSCLYNYLSTFEMSPSKLPSWKFRVKIALDIANAIAYLHNGLPKPVVHREIHPSHILLDEAFTAKLVDFSLCEVIPLGESYVKHETLSGRKGTLAPEYYAHGYVTEKTDVYSFGVLLFEILTGRFRFFKHLHGECRTAWVNSDIDHVLGIVDPPLREESIEEGIFQDFAMLALKCINDEAENRPTMIAVAKEVMRIYYSAPRN</sequence>
<keyword evidence="5" id="KW-1185">Reference proteome</keyword>
<name>A0A9Q0G8U8_9ROSI</name>
<proteinExistence type="predicted"/>
<dbReference type="Gene3D" id="1.10.510.10">
    <property type="entry name" value="Transferase(Phosphotransferase) domain 1"/>
    <property type="match status" value="1"/>
</dbReference>
<keyword evidence="1" id="KW-0547">Nucleotide-binding</keyword>
<dbReference type="PANTHER" id="PTHR27005:SF466">
    <property type="entry name" value="NON-FUNCTIONAL PSEUDOKINASE ZED1-LIKE"/>
    <property type="match status" value="1"/>
</dbReference>
<accession>A0A9Q0G8U8</accession>
<evidence type="ECO:0000256" key="1">
    <source>
        <dbReference type="ARBA" id="ARBA00022741"/>
    </source>
</evidence>
<dbReference type="Pfam" id="PF07714">
    <property type="entry name" value="PK_Tyr_Ser-Thr"/>
    <property type="match status" value="1"/>
</dbReference>
<comment type="caution">
    <text evidence="4">The sequence shown here is derived from an EMBL/GenBank/DDBJ whole genome shotgun (WGS) entry which is preliminary data.</text>
</comment>
<evidence type="ECO:0000313" key="4">
    <source>
        <dbReference type="EMBL" id="KAJ4845733.1"/>
    </source>
</evidence>
<dbReference type="EMBL" id="JAKUCV010001596">
    <property type="protein sequence ID" value="KAJ4845733.1"/>
    <property type="molecule type" value="Genomic_DNA"/>
</dbReference>
<reference evidence="4" key="1">
    <citation type="submission" date="2022-02" db="EMBL/GenBank/DDBJ databases">
        <authorList>
            <person name="Henning P.M."/>
            <person name="McCubbin A.G."/>
            <person name="Shore J.S."/>
        </authorList>
    </citation>
    <scope>NUCLEOTIDE SEQUENCE</scope>
    <source>
        <strain evidence="4">F60SS</strain>
        <tissue evidence="4">Leaves</tissue>
    </source>
</reference>
<evidence type="ECO:0000313" key="5">
    <source>
        <dbReference type="Proteomes" id="UP001141552"/>
    </source>
</evidence>
<dbReference type="InterPro" id="IPR045274">
    <property type="entry name" value="WAK-like"/>
</dbReference>
<dbReference type="GO" id="GO:0004674">
    <property type="term" value="F:protein serine/threonine kinase activity"/>
    <property type="evidence" value="ECO:0007669"/>
    <property type="project" value="TreeGrafter"/>
</dbReference>
<protein>
    <recommendedName>
        <fullName evidence="3">Protein kinase domain-containing protein</fullName>
    </recommendedName>
</protein>
<feature type="domain" description="Protein kinase" evidence="3">
    <location>
        <begin position="55"/>
        <end position="333"/>
    </location>
</feature>
<keyword evidence="2" id="KW-0067">ATP-binding</keyword>
<gene>
    <name evidence="4" type="ORF">Tsubulata_044685</name>
</gene>
<dbReference type="InterPro" id="IPR011009">
    <property type="entry name" value="Kinase-like_dom_sf"/>
</dbReference>
<dbReference type="Gene3D" id="3.30.200.20">
    <property type="entry name" value="Phosphorylase Kinase, domain 1"/>
    <property type="match status" value="1"/>
</dbReference>
<dbReference type="GO" id="GO:0005886">
    <property type="term" value="C:plasma membrane"/>
    <property type="evidence" value="ECO:0007669"/>
    <property type="project" value="TreeGrafter"/>
</dbReference>
<dbReference type="PANTHER" id="PTHR27005">
    <property type="entry name" value="WALL-ASSOCIATED RECEPTOR KINASE-LIKE 21"/>
    <property type="match status" value="1"/>
</dbReference>
<dbReference type="GO" id="GO:0005524">
    <property type="term" value="F:ATP binding"/>
    <property type="evidence" value="ECO:0007669"/>
    <property type="project" value="UniProtKB-KW"/>
</dbReference>
<dbReference type="OrthoDB" id="821728at2759"/>
<dbReference type="PROSITE" id="PS50011">
    <property type="entry name" value="PROTEIN_KINASE_DOM"/>
    <property type="match status" value="1"/>
</dbReference>
<evidence type="ECO:0000256" key="2">
    <source>
        <dbReference type="ARBA" id="ARBA00022840"/>
    </source>
</evidence>
<reference evidence="4" key="2">
    <citation type="journal article" date="2023" name="Plants (Basel)">
        <title>Annotation of the Turnera subulata (Passifloraceae) Draft Genome Reveals the S-Locus Evolved after the Divergence of Turneroideae from Passifloroideae in a Stepwise Manner.</title>
        <authorList>
            <person name="Henning P.M."/>
            <person name="Roalson E.H."/>
            <person name="Mir W."/>
            <person name="McCubbin A.G."/>
            <person name="Shore J.S."/>
        </authorList>
    </citation>
    <scope>NUCLEOTIDE SEQUENCE</scope>
    <source>
        <strain evidence="4">F60SS</strain>
    </source>
</reference>
<dbReference type="InterPro" id="IPR000719">
    <property type="entry name" value="Prot_kinase_dom"/>
</dbReference>